<evidence type="ECO:0000313" key="1">
    <source>
        <dbReference type="EMBL" id="QCO55034.1"/>
    </source>
</evidence>
<dbReference type="KEGG" id="pseb:EOK75_04080"/>
<proteinExistence type="predicted"/>
<protein>
    <submittedName>
        <fullName evidence="1">Uncharacterized protein</fullName>
    </submittedName>
</protein>
<keyword evidence="2" id="KW-1185">Reference proteome</keyword>
<name>A0A4V1E0L3_9RHOB</name>
<accession>A0A4V1E0L3</accession>
<evidence type="ECO:0000313" key="2">
    <source>
        <dbReference type="Proteomes" id="UP000298631"/>
    </source>
</evidence>
<dbReference type="OrthoDB" id="7874275at2"/>
<sequence>METEMTASPPAGFLITADEIAQNAWAASVKASVVDPLEAELLFGALKHPFLRHLMELYLNDSVTYFGASVLLRCGFADVGEYKARQDWCRGHDYGVIDLNAKGRSFFESLQDRCNEKPWFETLADGITDYACRDAGNGICLGREHLASAIENYDTDVLNRVLEPFSVDYAFWKLDPKGIFTDDARLATEEFWSPNFQGRRSAKIVVPSFEYERPSWTGNDADYLTPLFNEHAESECMKSEYGDV</sequence>
<reference evidence="1 2" key="1">
    <citation type="submission" date="2019-05" db="EMBL/GenBank/DDBJ databases">
        <title>Pseudorhodobacter turbinis sp. nov., isolated from the gut of the Korean turban shell.</title>
        <authorList>
            <person name="Jeong Y.-S."/>
            <person name="Kang W.-R."/>
            <person name="Bae J.-W."/>
        </authorList>
    </citation>
    <scope>NUCLEOTIDE SEQUENCE [LARGE SCALE GENOMIC DNA]</scope>
    <source>
        <strain evidence="1 2">S12M18</strain>
    </source>
</reference>
<gene>
    <name evidence="1" type="ORF">EOK75_04080</name>
</gene>
<dbReference type="RefSeq" id="WP_137192697.1">
    <property type="nucleotide sequence ID" value="NZ_CP039964.1"/>
</dbReference>
<dbReference type="EMBL" id="CP039964">
    <property type="protein sequence ID" value="QCO55034.1"/>
    <property type="molecule type" value="Genomic_DNA"/>
</dbReference>
<dbReference type="Proteomes" id="UP000298631">
    <property type="component" value="Chromosome"/>
</dbReference>
<dbReference type="AlphaFoldDB" id="A0A4V1E0L3"/>
<organism evidence="1 2">
    <name type="scientific">Pseudorhodobacter turbinis</name>
    <dbReference type="NCBI Taxonomy" id="2500533"/>
    <lineage>
        <taxon>Bacteria</taxon>
        <taxon>Pseudomonadati</taxon>
        <taxon>Pseudomonadota</taxon>
        <taxon>Alphaproteobacteria</taxon>
        <taxon>Rhodobacterales</taxon>
        <taxon>Paracoccaceae</taxon>
        <taxon>Pseudorhodobacter</taxon>
    </lineage>
</organism>